<evidence type="ECO:0008006" key="4">
    <source>
        <dbReference type="Google" id="ProtNLM"/>
    </source>
</evidence>
<accession>A0AAP0FVH3</accession>
<dbReference type="Proteomes" id="UP001418222">
    <property type="component" value="Unassembled WGS sequence"/>
</dbReference>
<proteinExistence type="predicted"/>
<keyword evidence="3" id="KW-1185">Reference proteome</keyword>
<dbReference type="InterPro" id="IPR043128">
    <property type="entry name" value="Rev_trsase/Diguanyl_cyclase"/>
</dbReference>
<keyword evidence="1" id="KW-0732">Signal</keyword>
<evidence type="ECO:0000313" key="2">
    <source>
        <dbReference type="EMBL" id="KAK8918419.1"/>
    </source>
</evidence>
<dbReference type="PANTHER" id="PTHR15503">
    <property type="entry name" value="LDOC1 RELATED"/>
    <property type="match status" value="1"/>
</dbReference>
<feature type="signal peptide" evidence="1">
    <location>
        <begin position="1"/>
        <end position="22"/>
    </location>
</feature>
<protein>
    <recommendedName>
        <fullName evidence="4">Reverse transcriptase domain-containing protein</fullName>
    </recommendedName>
</protein>
<feature type="chain" id="PRO_5042823078" description="Reverse transcriptase domain-containing protein" evidence="1">
    <location>
        <begin position="23"/>
        <end position="200"/>
    </location>
</feature>
<dbReference type="AlphaFoldDB" id="A0AAP0FVH3"/>
<dbReference type="Gene3D" id="3.30.70.270">
    <property type="match status" value="1"/>
</dbReference>
<reference evidence="2 3" key="1">
    <citation type="journal article" date="2022" name="Nat. Plants">
        <title>Genomes of leafy and leafless Platanthera orchids illuminate the evolution of mycoheterotrophy.</title>
        <authorList>
            <person name="Li M.H."/>
            <person name="Liu K.W."/>
            <person name="Li Z."/>
            <person name="Lu H.C."/>
            <person name="Ye Q.L."/>
            <person name="Zhang D."/>
            <person name="Wang J.Y."/>
            <person name="Li Y.F."/>
            <person name="Zhong Z.M."/>
            <person name="Liu X."/>
            <person name="Yu X."/>
            <person name="Liu D.K."/>
            <person name="Tu X.D."/>
            <person name="Liu B."/>
            <person name="Hao Y."/>
            <person name="Liao X.Y."/>
            <person name="Jiang Y.T."/>
            <person name="Sun W.H."/>
            <person name="Chen J."/>
            <person name="Chen Y.Q."/>
            <person name="Ai Y."/>
            <person name="Zhai J.W."/>
            <person name="Wu S.S."/>
            <person name="Zhou Z."/>
            <person name="Hsiao Y.Y."/>
            <person name="Wu W.L."/>
            <person name="Chen Y.Y."/>
            <person name="Lin Y.F."/>
            <person name="Hsu J.L."/>
            <person name="Li C.Y."/>
            <person name="Wang Z.W."/>
            <person name="Zhao X."/>
            <person name="Zhong W.Y."/>
            <person name="Ma X.K."/>
            <person name="Ma L."/>
            <person name="Huang J."/>
            <person name="Chen G.Z."/>
            <person name="Huang M.Z."/>
            <person name="Huang L."/>
            <person name="Peng D.H."/>
            <person name="Luo Y.B."/>
            <person name="Zou S.Q."/>
            <person name="Chen S.P."/>
            <person name="Lan S."/>
            <person name="Tsai W.C."/>
            <person name="Van de Peer Y."/>
            <person name="Liu Z.J."/>
        </authorList>
    </citation>
    <scope>NUCLEOTIDE SEQUENCE [LARGE SCALE GENOMIC DNA]</scope>
    <source>
        <strain evidence="2">Lor287</strain>
    </source>
</reference>
<evidence type="ECO:0000256" key="1">
    <source>
        <dbReference type="SAM" id="SignalP"/>
    </source>
</evidence>
<organism evidence="2 3">
    <name type="scientific">Platanthera zijinensis</name>
    <dbReference type="NCBI Taxonomy" id="2320716"/>
    <lineage>
        <taxon>Eukaryota</taxon>
        <taxon>Viridiplantae</taxon>
        <taxon>Streptophyta</taxon>
        <taxon>Embryophyta</taxon>
        <taxon>Tracheophyta</taxon>
        <taxon>Spermatophyta</taxon>
        <taxon>Magnoliopsida</taxon>
        <taxon>Liliopsida</taxon>
        <taxon>Asparagales</taxon>
        <taxon>Orchidaceae</taxon>
        <taxon>Orchidoideae</taxon>
        <taxon>Orchideae</taxon>
        <taxon>Orchidinae</taxon>
        <taxon>Platanthera</taxon>
    </lineage>
</organism>
<comment type="caution">
    <text evidence="2">The sequence shown here is derived from an EMBL/GenBank/DDBJ whole genome shotgun (WGS) entry which is preliminary data.</text>
</comment>
<dbReference type="SUPFAM" id="SSF56672">
    <property type="entry name" value="DNA/RNA polymerases"/>
    <property type="match status" value="1"/>
</dbReference>
<dbReference type="InterPro" id="IPR032567">
    <property type="entry name" value="RTL1-rel"/>
</dbReference>
<dbReference type="Gene3D" id="3.10.10.10">
    <property type="entry name" value="HIV Type 1 Reverse Transcriptase, subunit A, domain 1"/>
    <property type="match status" value="1"/>
</dbReference>
<dbReference type="Pfam" id="PF08284">
    <property type="entry name" value="RVP_2"/>
    <property type="match status" value="1"/>
</dbReference>
<name>A0AAP0FVH3_9ASPA</name>
<dbReference type="EMBL" id="JBBWWQ010000019">
    <property type="protein sequence ID" value="KAK8918419.1"/>
    <property type="molecule type" value="Genomic_DNA"/>
</dbReference>
<dbReference type="PANTHER" id="PTHR15503:SF45">
    <property type="entry name" value="RNA-DIRECTED DNA POLYMERASE HOMOLOG"/>
    <property type="match status" value="1"/>
</dbReference>
<dbReference type="InterPro" id="IPR043502">
    <property type="entry name" value="DNA/RNA_pol_sf"/>
</dbReference>
<sequence length="200" mass="23054">MILTMPDFYLILAMTWLHWNNARIDCPSRRITLQHGDTDIVIKGIRPISHLLLSCVQAVKAYEQGEELYIICFEMEGAETSIIDIPVVRDFSDVFLEKLPGLPPTRDMDFRIQLVPGAKPISRTLYKMAPKELAEFKMQLQELVGSGFFRPSSSPWGAPVLFIKKKDGLLRLYIDNRELNRLTVQNTYLLPRIDELFDQL</sequence>
<gene>
    <name evidence="2" type="ORF">KSP39_PZI022000</name>
</gene>
<evidence type="ECO:0000313" key="3">
    <source>
        <dbReference type="Proteomes" id="UP001418222"/>
    </source>
</evidence>